<keyword evidence="7" id="KW-0472">Membrane</keyword>
<dbReference type="SMART" id="SM00388">
    <property type="entry name" value="HisKA"/>
    <property type="match status" value="2"/>
</dbReference>
<evidence type="ECO:0000256" key="9">
    <source>
        <dbReference type="PROSITE-ProRule" id="PRU00169"/>
    </source>
</evidence>
<comment type="subcellular location">
    <subcellularLocation>
        <location evidence="2">Membrane</location>
    </subcellularLocation>
</comment>
<dbReference type="SUPFAM" id="SSF52172">
    <property type="entry name" value="CheY-like"/>
    <property type="match status" value="1"/>
</dbReference>
<dbReference type="PANTHER" id="PTHR11920">
    <property type="entry name" value="GUANYLYL CYCLASE"/>
    <property type="match status" value="1"/>
</dbReference>
<dbReference type="SUPFAM" id="SSF47384">
    <property type="entry name" value="Homodimeric domain of signal transducing histidine kinase"/>
    <property type="match status" value="2"/>
</dbReference>
<dbReference type="InterPro" id="IPR001054">
    <property type="entry name" value="A/G_cyclase"/>
</dbReference>
<dbReference type="GO" id="GO:0004016">
    <property type="term" value="F:adenylate cyclase activity"/>
    <property type="evidence" value="ECO:0007669"/>
    <property type="project" value="TreeGrafter"/>
</dbReference>
<dbReference type="InterPro" id="IPR003661">
    <property type="entry name" value="HisK_dim/P_dom"/>
</dbReference>
<keyword evidence="9" id="KW-0597">Phosphoprotein</keyword>
<dbReference type="KEGG" id="metu:GNH96_15215"/>
<evidence type="ECO:0000256" key="4">
    <source>
        <dbReference type="ARBA" id="ARBA00022692"/>
    </source>
</evidence>
<dbReference type="SMART" id="SM00044">
    <property type="entry name" value="CYCc"/>
    <property type="match status" value="1"/>
</dbReference>
<dbReference type="InterPro" id="IPR011006">
    <property type="entry name" value="CheY-like_superfamily"/>
</dbReference>
<reference evidence="14" key="1">
    <citation type="submission" date="2019-12" db="EMBL/GenBank/DDBJ databases">
        <authorList>
            <person name="Awala S.I."/>
            <person name="Rhee S.K."/>
        </authorList>
    </citation>
    <scope>NUCLEOTIDE SEQUENCE [LARGE SCALE GENOMIC DNA]</scope>
    <source>
        <strain evidence="14">IM1</strain>
    </source>
</reference>
<evidence type="ECO:0000259" key="11">
    <source>
        <dbReference type="PROSITE" id="PS50110"/>
    </source>
</evidence>
<dbReference type="PROSITE" id="PS50110">
    <property type="entry name" value="RESPONSE_REGULATORY"/>
    <property type="match status" value="1"/>
</dbReference>
<dbReference type="InterPro" id="IPR001789">
    <property type="entry name" value="Sig_transdc_resp-reg_receiver"/>
</dbReference>
<dbReference type="AlphaFoldDB" id="A0A858QBT5"/>
<dbReference type="InterPro" id="IPR036097">
    <property type="entry name" value="HisK_dim/P_sf"/>
</dbReference>
<feature type="region of interest" description="Disordered" evidence="10">
    <location>
        <begin position="202"/>
        <end position="239"/>
    </location>
</feature>
<dbReference type="InterPro" id="IPR050401">
    <property type="entry name" value="Cyclic_nucleotide_synthase"/>
</dbReference>
<name>A0A858QBT5_9GAMM</name>
<evidence type="ECO:0000313" key="13">
    <source>
        <dbReference type="EMBL" id="QJD31156.1"/>
    </source>
</evidence>
<sequence length="590" mass="64982">MSRRLPETSLAESVGISDLRRTAMRSLETPSKPERAWIFEADPQVFARHHGPHGLDADSSAARAMTGTTATSPDNRGKLGLAKIRHGLRTPINHIIGYAEILREEAADTLPAAFVTDLEKIHSSGYILLALINRHLGEDCTPNAEPDIHALSHELRTPVNHIIGYGELLAEQCDELGQPELKPDLARIVSAAHTWLEMMEEHFGKHSNPPPEPPSNPPPPAANSPSLRDHWVSIPPTEAPSRNLCTGHLLLADDDEPNRDLLRRRLEKLGYRITTCGDGREALALVRDTLPDLVLLDMLMPELNGDEVLVRIKSDETLSHVPVIMISALDQVEGIAHCIELGAEDYLAKPFNPIVLRARIGAVLEKKRLRDLEQVYLKQIDGERARSDRLLLNILPQPIADRLKKGEGHIVNTFDEVTVMFADLAGFTALSAAMPPTQLVRLLDRIFSAFDELADRHGLEKIKTIGDAYMAAAGLPFPHQDHAAAAARMALDMHRTIDRIGAQCPAELKMRIGICTGPVIAGTIGQKKFIYDLWGDTVNTASRMESHGLPGRTQVAASTYGLLRGRFEFEERGTIDIRGKGPMKAYLLTS</sequence>
<proteinExistence type="predicted"/>
<feature type="domain" description="Response regulatory" evidence="11">
    <location>
        <begin position="248"/>
        <end position="364"/>
    </location>
</feature>
<evidence type="ECO:0000313" key="14">
    <source>
        <dbReference type="Proteomes" id="UP000503004"/>
    </source>
</evidence>
<accession>A0A858QBT5</accession>
<keyword evidence="14" id="KW-1185">Reference proteome</keyword>
<dbReference type="GO" id="GO:0001653">
    <property type="term" value="F:peptide receptor activity"/>
    <property type="evidence" value="ECO:0007669"/>
    <property type="project" value="TreeGrafter"/>
</dbReference>
<dbReference type="InterPro" id="IPR029787">
    <property type="entry name" value="Nucleotide_cyclase"/>
</dbReference>
<evidence type="ECO:0000256" key="5">
    <source>
        <dbReference type="ARBA" id="ARBA00022741"/>
    </source>
</evidence>
<keyword evidence="4" id="KW-0812">Transmembrane</keyword>
<dbReference type="CDD" id="cd00082">
    <property type="entry name" value="HisKA"/>
    <property type="match status" value="2"/>
</dbReference>
<dbReference type="Gene3D" id="3.40.50.2300">
    <property type="match status" value="1"/>
</dbReference>
<dbReference type="GO" id="GO:0004383">
    <property type="term" value="F:guanylate cyclase activity"/>
    <property type="evidence" value="ECO:0007669"/>
    <property type="project" value="TreeGrafter"/>
</dbReference>
<dbReference type="PROSITE" id="PS50125">
    <property type="entry name" value="GUANYLATE_CYCLASE_2"/>
    <property type="match status" value="1"/>
</dbReference>
<evidence type="ECO:0000259" key="12">
    <source>
        <dbReference type="PROSITE" id="PS50125"/>
    </source>
</evidence>
<organism evidence="13 14">
    <name type="scientific">Methylococcus geothermalis</name>
    <dbReference type="NCBI Taxonomy" id="2681310"/>
    <lineage>
        <taxon>Bacteria</taxon>
        <taxon>Pseudomonadati</taxon>
        <taxon>Pseudomonadota</taxon>
        <taxon>Gammaproteobacteria</taxon>
        <taxon>Methylococcales</taxon>
        <taxon>Methylococcaceae</taxon>
        <taxon>Methylococcus</taxon>
    </lineage>
</organism>
<evidence type="ECO:0000256" key="1">
    <source>
        <dbReference type="ARBA" id="ARBA00000085"/>
    </source>
</evidence>
<keyword evidence="8" id="KW-0456">Lyase</keyword>
<dbReference type="EMBL" id="CP046565">
    <property type="protein sequence ID" value="QJD31156.1"/>
    <property type="molecule type" value="Genomic_DNA"/>
</dbReference>
<dbReference type="SMART" id="SM00448">
    <property type="entry name" value="REC"/>
    <property type="match status" value="1"/>
</dbReference>
<dbReference type="Pfam" id="PF00072">
    <property type="entry name" value="Response_reg"/>
    <property type="match status" value="1"/>
</dbReference>
<dbReference type="GO" id="GO:0000155">
    <property type="term" value="F:phosphorelay sensor kinase activity"/>
    <property type="evidence" value="ECO:0007669"/>
    <property type="project" value="InterPro"/>
</dbReference>
<dbReference type="CDD" id="cd07302">
    <property type="entry name" value="CHD"/>
    <property type="match status" value="1"/>
</dbReference>
<dbReference type="Proteomes" id="UP000503004">
    <property type="component" value="Chromosome"/>
</dbReference>
<dbReference type="GO" id="GO:0007168">
    <property type="term" value="P:receptor guanylyl cyclase signaling pathway"/>
    <property type="evidence" value="ECO:0007669"/>
    <property type="project" value="TreeGrafter"/>
</dbReference>
<dbReference type="PANTHER" id="PTHR11920:SF335">
    <property type="entry name" value="GUANYLATE CYCLASE"/>
    <property type="match status" value="1"/>
</dbReference>
<evidence type="ECO:0000256" key="6">
    <source>
        <dbReference type="ARBA" id="ARBA00022989"/>
    </source>
</evidence>
<feature type="domain" description="Guanylate cyclase" evidence="12">
    <location>
        <begin position="418"/>
        <end position="545"/>
    </location>
</feature>
<dbReference type="Pfam" id="PF00211">
    <property type="entry name" value="Guanylate_cyc"/>
    <property type="match status" value="1"/>
</dbReference>
<dbReference type="Gene3D" id="3.30.70.1230">
    <property type="entry name" value="Nucleotide cyclase"/>
    <property type="match status" value="1"/>
</dbReference>
<comment type="catalytic activity">
    <reaction evidence="1">
        <text>ATP + protein L-histidine = ADP + protein N-phospho-L-histidine.</text>
        <dbReference type="EC" id="2.7.13.3"/>
    </reaction>
</comment>
<dbReference type="Gene3D" id="1.10.287.130">
    <property type="match status" value="2"/>
</dbReference>
<feature type="modified residue" description="4-aspartylphosphate" evidence="9">
    <location>
        <position position="297"/>
    </location>
</feature>
<dbReference type="SUPFAM" id="SSF55073">
    <property type="entry name" value="Nucleotide cyclase"/>
    <property type="match status" value="1"/>
</dbReference>
<dbReference type="GO" id="GO:0000166">
    <property type="term" value="F:nucleotide binding"/>
    <property type="evidence" value="ECO:0007669"/>
    <property type="project" value="UniProtKB-KW"/>
</dbReference>
<evidence type="ECO:0000256" key="7">
    <source>
        <dbReference type="ARBA" id="ARBA00023136"/>
    </source>
</evidence>
<evidence type="ECO:0000256" key="10">
    <source>
        <dbReference type="SAM" id="MobiDB-lite"/>
    </source>
</evidence>
<dbReference type="EC" id="2.7.13.3" evidence="3"/>
<evidence type="ECO:0000256" key="8">
    <source>
        <dbReference type="ARBA" id="ARBA00023239"/>
    </source>
</evidence>
<evidence type="ECO:0000256" key="2">
    <source>
        <dbReference type="ARBA" id="ARBA00004370"/>
    </source>
</evidence>
<evidence type="ECO:0000256" key="3">
    <source>
        <dbReference type="ARBA" id="ARBA00012438"/>
    </source>
</evidence>
<gene>
    <name evidence="13" type="ORF">GNH96_15215</name>
</gene>
<protein>
    <recommendedName>
        <fullName evidence="3">histidine kinase</fullName>
        <ecNumber evidence="3">2.7.13.3</ecNumber>
    </recommendedName>
</protein>
<keyword evidence="6" id="KW-1133">Transmembrane helix</keyword>
<feature type="compositionally biased region" description="Pro residues" evidence="10">
    <location>
        <begin position="208"/>
        <end position="222"/>
    </location>
</feature>
<dbReference type="GO" id="GO:0005886">
    <property type="term" value="C:plasma membrane"/>
    <property type="evidence" value="ECO:0007669"/>
    <property type="project" value="TreeGrafter"/>
</dbReference>
<keyword evidence="5" id="KW-0547">Nucleotide-binding</keyword>
<dbReference type="Pfam" id="PF00512">
    <property type="entry name" value="HisKA"/>
    <property type="match status" value="2"/>
</dbReference>